<dbReference type="InterPro" id="IPR012337">
    <property type="entry name" value="RNaseH-like_sf"/>
</dbReference>
<name>A0ABZ0S4U9_9GAMM</name>
<accession>A0ABZ0S4U9</accession>
<organism evidence="2 3">
    <name type="scientific">Thiorhodovibrio winogradskyi</name>
    <dbReference type="NCBI Taxonomy" id="77007"/>
    <lineage>
        <taxon>Bacteria</taxon>
        <taxon>Pseudomonadati</taxon>
        <taxon>Pseudomonadota</taxon>
        <taxon>Gammaproteobacteria</taxon>
        <taxon>Chromatiales</taxon>
        <taxon>Chromatiaceae</taxon>
        <taxon>Thiorhodovibrio</taxon>
    </lineage>
</organism>
<sequence>MPAFTITELYRNRWYAELFFKWIEQRLRIKAFFGTTENAVKSQIWIAISTYVLVEIVKKRLNINESLYSLLQILSLTLFERVHINQLLNHAPDKYTDYENPK</sequence>
<keyword evidence="3" id="KW-1185">Reference proteome</keyword>
<dbReference type="Pfam" id="PF01609">
    <property type="entry name" value="DDE_Tnp_1"/>
    <property type="match status" value="1"/>
</dbReference>
<evidence type="ECO:0000259" key="1">
    <source>
        <dbReference type="Pfam" id="PF01609"/>
    </source>
</evidence>
<dbReference type="PANTHER" id="PTHR33258:SF1">
    <property type="entry name" value="TRANSPOSASE INSL FOR INSERTION SEQUENCE ELEMENT IS186A-RELATED"/>
    <property type="match status" value="1"/>
</dbReference>
<dbReference type="SUPFAM" id="SSF53098">
    <property type="entry name" value="Ribonuclease H-like"/>
    <property type="match status" value="1"/>
</dbReference>
<dbReference type="PANTHER" id="PTHR33258">
    <property type="entry name" value="TRANSPOSASE INSL FOR INSERTION SEQUENCE ELEMENT IS186A-RELATED"/>
    <property type="match status" value="1"/>
</dbReference>
<proteinExistence type="predicted"/>
<feature type="domain" description="Transposase IS4-like" evidence="1">
    <location>
        <begin position="2"/>
        <end position="53"/>
    </location>
</feature>
<reference evidence="2 3" key="1">
    <citation type="journal article" date="2023" name="Microorganisms">
        <title>Thiorhodovibrio frisius and Trv. litoralis spp. nov., Two Novel Members from a Clade of Fastidious Purple Sulfur Bacteria That Exhibit Unique Red-Shifted Light-Harvesting Capabilities.</title>
        <authorList>
            <person name="Methner A."/>
            <person name="Kuzyk S.B."/>
            <person name="Petersen J."/>
            <person name="Bauer S."/>
            <person name="Brinkmann H."/>
            <person name="Sichau K."/>
            <person name="Wanner G."/>
            <person name="Wolf J."/>
            <person name="Neumann-Schaal M."/>
            <person name="Henke P."/>
            <person name="Tank M."/>
            <person name="Sproer C."/>
            <person name="Bunk B."/>
            <person name="Overmann J."/>
        </authorList>
    </citation>
    <scope>NUCLEOTIDE SEQUENCE [LARGE SCALE GENOMIC DNA]</scope>
    <source>
        <strain evidence="2 3">DSM 6702</strain>
    </source>
</reference>
<gene>
    <name evidence="2" type="ORF">Thiowin_00587</name>
</gene>
<evidence type="ECO:0000313" key="2">
    <source>
        <dbReference type="EMBL" id="WPL15678.1"/>
    </source>
</evidence>
<dbReference type="EMBL" id="CP121472">
    <property type="protein sequence ID" value="WPL15678.1"/>
    <property type="molecule type" value="Genomic_DNA"/>
</dbReference>
<dbReference type="InterPro" id="IPR002559">
    <property type="entry name" value="Transposase_11"/>
</dbReference>
<evidence type="ECO:0000313" key="3">
    <source>
        <dbReference type="Proteomes" id="UP001432180"/>
    </source>
</evidence>
<dbReference type="Proteomes" id="UP001432180">
    <property type="component" value="Chromosome"/>
</dbReference>
<protein>
    <submittedName>
        <fullName evidence="2">Transposase DDE domain protein</fullName>
    </submittedName>
</protein>